<dbReference type="KEGG" id="psco:LY89DRAFT_36047"/>
<dbReference type="GO" id="GO:0000166">
    <property type="term" value="F:nucleotide binding"/>
    <property type="evidence" value="ECO:0007669"/>
    <property type="project" value="InterPro"/>
</dbReference>
<dbReference type="SUPFAM" id="SSF47794">
    <property type="entry name" value="Rad51 N-terminal domain-like"/>
    <property type="match status" value="1"/>
</dbReference>
<dbReference type="EMBL" id="KQ947413">
    <property type="protein sequence ID" value="KUJ18047.1"/>
    <property type="molecule type" value="Genomic_DNA"/>
</dbReference>
<dbReference type="InterPro" id="IPR010995">
    <property type="entry name" value="DNA_repair_Rad51/TF_NusA_a-hlx"/>
</dbReference>
<protein>
    <submittedName>
        <fullName evidence="1">Uncharacterized protein</fullName>
    </submittedName>
</protein>
<dbReference type="AlphaFoldDB" id="A0A194XE59"/>
<dbReference type="OrthoDB" id="10251254at2759"/>
<reference evidence="1 2" key="1">
    <citation type="submission" date="2015-10" db="EMBL/GenBank/DDBJ databases">
        <title>Full genome of DAOMC 229536 Phialocephala scopiformis, a fungal endophyte of spruce producing the potent anti-insectan compound rugulosin.</title>
        <authorList>
            <consortium name="DOE Joint Genome Institute"/>
            <person name="Walker A.K."/>
            <person name="Frasz S.L."/>
            <person name="Seifert K.A."/>
            <person name="Miller J.D."/>
            <person name="Mondo S.J."/>
            <person name="Labutti K."/>
            <person name="Lipzen A."/>
            <person name="Dockter R."/>
            <person name="Kennedy M."/>
            <person name="Grigoriev I.V."/>
            <person name="Spatafora J.W."/>
        </authorList>
    </citation>
    <scope>NUCLEOTIDE SEQUENCE [LARGE SCALE GENOMIC DNA]</scope>
    <source>
        <strain evidence="1 2">CBS 120377</strain>
    </source>
</reference>
<dbReference type="Gene3D" id="1.10.150.20">
    <property type="entry name" value="5' to 3' exonuclease, C-terminal subdomain"/>
    <property type="match status" value="1"/>
</dbReference>
<dbReference type="RefSeq" id="XP_018072402.1">
    <property type="nucleotide sequence ID" value="XM_018206993.1"/>
</dbReference>
<dbReference type="InParanoid" id="A0A194XE59"/>
<dbReference type="STRING" id="149040.A0A194XE59"/>
<proteinExistence type="predicted"/>
<accession>A0A194XE59</accession>
<evidence type="ECO:0000313" key="1">
    <source>
        <dbReference type="EMBL" id="KUJ18047.1"/>
    </source>
</evidence>
<gene>
    <name evidence="1" type="ORF">LY89DRAFT_36047</name>
</gene>
<organism evidence="1 2">
    <name type="scientific">Mollisia scopiformis</name>
    <name type="common">Conifer needle endophyte fungus</name>
    <name type="synonym">Phialocephala scopiformis</name>
    <dbReference type="NCBI Taxonomy" id="149040"/>
    <lineage>
        <taxon>Eukaryota</taxon>
        <taxon>Fungi</taxon>
        <taxon>Dikarya</taxon>
        <taxon>Ascomycota</taxon>
        <taxon>Pezizomycotina</taxon>
        <taxon>Leotiomycetes</taxon>
        <taxon>Helotiales</taxon>
        <taxon>Mollisiaceae</taxon>
        <taxon>Mollisia</taxon>
    </lineage>
</organism>
<keyword evidence="2" id="KW-1185">Reference proteome</keyword>
<dbReference type="GeneID" id="28816719"/>
<sequence length="85" mass="9144">MAGSTCGDEVENDIVDIDEIQSLGVNASDIAKLKSNNIYTVASLVSTPSKRLLKIKGFSDTKVEKIKEAGKKLAVGIRFCVRVLC</sequence>
<dbReference type="Proteomes" id="UP000070700">
    <property type="component" value="Unassembled WGS sequence"/>
</dbReference>
<name>A0A194XE59_MOLSC</name>
<evidence type="ECO:0000313" key="2">
    <source>
        <dbReference type="Proteomes" id="UP000070700"/>
    </source>
</evidence>